<dbReference type="OrthoDB" id="410920at2759"/>
<name>A0A3M7SAF3_BRAPC</name>
<dbReference type="AlphaFoldDB" id="A0A3M7SAF3"/>
<dbReference type="EMBL" id="REGN01001758">
    <property type="protein sequence ID" value="RNA32699.1"/>
    <property type="molecule type" value="Genomic_DNA"/>
</dbReference>
<dbReference type="GO" id="GO:0005524">
    <property type="term" value="F:ATP binding"/>
    <property type="evidence" value="ECO:0007669"/>
    <property type="project" value="InterPro"/>
</dbReference>
<dbReference type="InterPro" id="IPR000719">
    <property type="entry name" value="Prot_kinase_dom"/>
</dbReference>
<dbReference type="PROSITE" id="PS50011">
    <property type="entry name" value="PROTEIN_KINASE_DOM"/>
    <property type="match status" value="1"/>
</dbReference>
<evidence type="ECO:0000256" key="1">
    <source>
        <dbReference type="ARBA" id="ARBA00038180"/>
    </source>
</evidence>
<reference evidence="4 5" key="1">
    <citation type="journal article" date="2018" name="Sci. Rep.">
        <title>Genomic signatures of local adaptation to the degree of environmental predictability in rotifers.</title>
        <authorList>
            <person name="Franch-Gras L."/>
            <person name="Hahn C."/>
            <person name="Garcia-Roger E.M."/>
            <person name="Carmona M.J."/>
            <person name="Serra M."/>
            <person name="Gomez A."/>
        </authorList>
    </citation>
    <scope>NUCLEOTIDE SEQUENCE [LARGE SCALE GENOMIC DNA]</scope>
    <source>
        <strain evidence="4">HYR1</strain>
    </source>
</reference>
<dbReference type="SUPFAM" id="SSF56112">
    <property type="entry name" value="Protein kinase-like (PK-like)"/>
    <property type="match status" value="1"/>
</dbReference>
<evidence type="ECO:0000256" key="2">
    <source>
        <dbReference type="SAM" id="MobiDB-lite"/>
    </source>
</evidence>
<comment type="caution">
    <text evidence="4">The sequence shown here is derived from an EMBL/GenBank/DDBJ whole genome shotgun (WGS) entry which is preliminary data.</text>
</comment>
<dbReference type="PANTHER" id="PTHR22961">
    <property type="entry name" value="SER/THR PROTEIN KINASE-TRB"/>
    <property type="match status" value="1"/>
</dbReference>
<dbReference type="GO" id="GO:0004672">
    <property type="term" value="F:protein kinase activity"/>
    <property type="evidence" value="ECO:0007669"/>
    <property type="project" value="InterPro"/>
</dbReference>
<dbReference type="PANTHER" id="PTHR22961:SF13">
    <property type="entry name" value="TRIBBLES"/>
    <property type="match status" value="1"/>
</dbReference>
<organism evidence="4 5">
    <name type="scientific">Brachionus plicatilis</name>
    <name type="common">Marine rotifer</name>
    <name type="synonym">Brachionus muelleri</name>
    <dbReference type="NCBI Taxonomy" id="10195"/>
    <lineage>
        <taxon>Eukaryota</taxon>
        <taxon>Metazoa</taxon>
        <taxon>Spiralia</taxon>
        <taxon>Gnathifera</taxon>
        <taxon>Rotifera</taxon>
        <taxon>Eurotatoria</taxon>
        <taxon>Monogononta</taxon>
        <taxon>Pseudotrocha</taxon>
        <taxon>Ploima</taxon>
        <taxon>Brachionidae</taxon>
        <taxon>Brachionus</taxon>
    </lineage>
</organism>
<dbReference type="GO" id="GO:0005634">
    <property type="term" value="C:nucleus"/>
    <property type="evidence" value="ECO:0007669"/>
    <property type="project" value="TreeGrafter"/>
</dbReference>
<accession>A0A3M7SAF3</accession>
<proteinExistence type="inferred from homology"/>
<dbReference type="InterPro" id="IPR024104">
    <property type="entry name" value="Tribbles/Ser_Thr_kinase_40"/>
</dbReference>
<feature type="compositionally biased region" description="Low complexity" evidence="2">
    <location>
        <begin position="61"/>
        <end position="72"/>
    </location>
</feature>
<evidence type="ECO:0000313" key="4">
    <source>
        <dbReference type="EMBL" id="RNA32699.1"/>
    </source>
</evidence>
<sequence length="419" mass="47169">MSTRLQLNRSLSLHLNGLSKDGQTSPPLDNQGSNLSPSIQPDIQSFSSLIKLSQQCSTQANSPNEDPNSSSNQTVLSDSNQELSQKCSTKGDFLLLESNAQVDCFNSAINTKNQRIYYWKKFDVKHYMKKLEAYFIMEGASDKIYKFSQIVLDSGTQSAGQASKWAYVFFEPHFGDLHSYMKEKKRLEESEAKHIYRQCVQAVMDCHDNGIIIRDIKLKKFVFLDKEKSQIGLANLEDCLILDEDATDDLIKSQQGCPAYVSPEVLNPSQSSYSGRLSDSWSLGIILYTLLIGRYPFHHPTITNLFAKIARGRFQVPPSVPLSLEGKLLLRSLIRVKPEERLYPSEILSHSWLKLSDSDNLNRFLSFENRFAGQAAKSPLGISLSAPGRLANDSSKKSSNGINNLMNYEEDRAVPEIKY</sequence>
<feature type="region of interest" description="Disordered" evidence="2">
    <location>
        <begin position="16"/>
        <end position="37"/>
    </location>
</feature>
<dbReference type="FunFam" id="1.10.510.10:FF:000153">
    <property type="entry name" value="Tribbles homolog 2"/>
    <property type="match status" value="1"/>
</dbReference>
<comment type="similarity">
    <text evidence="1">Belongs to the protein kinase superfamily. CAMK Ser/Thr protein kinase family. Tribbles subfamily.</text>
</comment>
<feature type="region of interest" description="Disordered" evidence="2">
    <location>
        <begin position="57"/>
        <end position="81"/>
    </location>
</feature>
<dbReference type="Pfam" id="PF00069">
    <property type="entry name" value="Pkinase"/>
    <property type="match status" value="1"/>
</dbReference>
<dbReference type="GO" id="GO:0031434">
    <property type="term" value="F:mitogen-activated protein kinase kinase binding"/>
    <property type="evidence" value="ECO:0007669"/>
    <property type="project" value="TreeGrafter"/>
</dbReference>
<dbReference type="InterPro" id="IPR011009">
    <property type="entry name" value="Kinase-like_dom_sf"/>
</dbReference>
<dbReference type="Gene3D" id="1.10.510.10">
    <property type="entry name" value="Transferase(Phosphotransferase) domain 1"/>
    <property type="match status" value="1"/>
</dbReference>
<dbReference type="GO" id="GO:0032436">
    <property type="term" value="P:positive regulation of proteasomal ubiquitin-dependent protein catabolic process"/>
    <property type="evidence" value="ECO:0007669"/>
    <property type="project" value="TreeGrafter"/>
</dbReference>
<gene>
    <name evidence="4" type="ORF">BpHYR1_038816</name>
</gene>
<dbReference type="Proteomes" id="UP000276133">
    <property type="component" value="Unassembled WGS sequence"/>
</dbReference>
<feature type="domain" description="Protein kinase" evidence="3">
    <location>
        <begin position="94"/>
        <end position="353"/>
    </location>
</feature>
<evidence type="ECO:0000259" key="3">
    <source>
        <dbReference type="PROSITE" id="PS50011"/>
    </source>
</evidence>
<dbReference type="STRING" id="10195.A0A3M7SAF3"/>
<keyword evidence="5" id="KW-1185">Reference proteome</keyword>
<protein>
    <submittedName>
        <fullName evidence="4">Tribbles-like protein</fullName>
    </submittedName>
</protein>
<dbReference type="SMART" id="SM00220">
    <property type="entry name" value="S_TKc"/>
    <property type="match status" value="1"/>
</dbReference>
<evidence type="ECO:0000313" key="5">
    <source>
        <dbReference type="Proteomes" id="UP000276133"/>
    </source>
</evidence>
<feature type="compositionally biased region" description="Polar residues" evidence="2">
    <location>
        <begin position="21"/>
        <end position="37"/>
    </location>
</feature>